<evidence type="ECO:0000313" key="3">
    <source>
        <dbReference type="EMBL" id="CBK25418.2"/>
    </source>
</evidence>
<dbReference type="Gene3D" id="2.130.10.10">
    <property type="entry name" value="YVTN repeat-like/Quinoprotein amine dehydrogenase"/>
    <property type="match status" value="2"/>
</dbReference>
<dbReference type="GeneID" id="24922006"/>
<evidence type="ECO:0000256" key="2">
    <source>
        <dbReference type="ARBA" id="ARBA00022737"/>
    </source>
</evidence>
<name>D8MBH9_BLAHO</name>
<protein>
    <submittedName>
        <fullName evidence="3">Uncharacterized protein</fullName>
    </submittedName>
</protein>
<dbReference type="PROSITE" id="PS00678">
    <property type="entry name" value="WD_REPEATS_1"/>
    <property type="match status" value="1"/>
</dbReference>
<dbReference type="InterPro" id="IPR036322">
    <property type="entry name" value="WD40_repeat_dom_sf"/>
</dbReference>
<keyword evidence="2" id="KW-0677">Repeat</keyword>
<proteinExistence type="predicted"/>
<dbReference type="Pfam" id="PF00400">
    <property type="entry name" value="WD40"/>
    <property type="match status" value="2"/>
</dbReference>
<dbReference type="OrthoDB" id="10251741at2759"/>
<sequence>MYSFDLLELLRETDTTLQASPLPASLPPPANYTSNLAKNLTTRCWAAANNIHMVGGSAGFLSNRADFDTPMTLMNQIKSTVHVYDGCLYGIVSRGNEALFATVGNELIAGQSLPIVKVWKSDRRPLAPFCSFGGHTSFVHSLQFLPSAPLLASCSDKLCVFDFQKQQVLTQCSGGGGFTHMASSAMSITAKGVDGSASWQQLYCTTKSNEVVCYDVRQKFYDVLVSARFPFAARVSTIRTPTETPVLCALTTFSNEFFATAWNSGVIEVFAQRVATPLFRWQAHACHVVKLVFLERSKLLSAGTDGSVFVWNLAGTAPKLFAKLGGLATIGSAYGLSVTEYGSGLGVMYANGDSMFACNDLDLREYMNVGGMDVQTLTMSSNVLCDGITTKPLSNLKLCANAACPLRRIALCGSESGNLYVVQWICLFDTVLSLSHITLVSQGCLCRRVSRSLKRMQVHWLAVCVNNVVSLEKSPRTDDLLAGYETYLDR</sequence>
<dbReference type="EMBL" id="FN668691">
    <property type="protein sequence ID" value="CBK25418.2"/>
    <property type="molecule type" value="Genomic_DNA"/>
</dbReference>
<evidence type="ECO:0000256" key="1">
    <source>
        <dbReference type="ARBA" id="ARBA00022574"/>
    </source>
</evidence>
<keyword evidence="4" id="KW-1185">Reference proteome</keyword>
<accession>D8MBH9</accession>
<evidence type="ECO:0000313" key="4">
    <source>
        <dbReference type="Proteomes" id="UP000008312"/>
    </source>
</evidence>
<reference evidence="3" key="1">
    <citation type="submission" date="2010-02" db="EMBL/GenBank/DDBJ databases">
        <title>Sequencing and annotation of the Blastocystis hominis genome.</title>
        <authorList>
            <person name="Wincker P."/>
        </authorList>
    </citation>
    <scope>NUCLEOTIDE SEQUENCE</scope>
    <source>
        <strain evidence="3">Singapore isolate B</strain>
    </source>
</reference>
<dbReference type="InterPro" id="IPR015943">
    <property type="entry name" value="WD40/YVTN_repeat-like_dom_sf"/>
</dbReference>
<dbReference type="AlphaFoldDB" id="D8MBH9"/>
<dbReference type="SMART" id="SM00320">
    <property type="entry name" value="WD40"/>
    <property type="match status" value="2"/>
</dbReference>
<keyword evidence="1" id="KW-0853">WD repeat</keyword>
<dbReference type="PANTHER" id="PTHR46866:SF1">
    <property type="entry name" value="GH12955P"/>
    <property type="match status" value="1"/>
</dbReference>
<gene>
    <name evidence="3" type="ORF">GSBLH_T00005023001</name>
</gene>
<dbReference type="SUPFAM" id="SSF50978">
    <property type="entry name" value="WD40 repeat-like"/>
    <property type="match status" value="1"/>
</dbReference>
<dbReference type="InterPro" id="IPR019775">
    <property type="entry name" value="WD40_repeat_CS"/>
</dbReference>
<dbReference type="PANTHER" id="PTHR46866">
    <property type="entry name" value="GH12955P"/>
    <property type="match status" value="1"/>
</dbReference>
<dbReference type="RefSeq" id="XP_012899466.1">
    <property type="nucleotide sequence ID" value="XM_013044012.1"/>
</dbReference>
<dbReference type="InterPro" id="IPR001680">
    <property type="entry name" value="WD40_rpt"/>
</dbReference>
<dbReference type="InParanoid" id="D8MBH9"/>
<organism evidence="3">
    <name type="scientific">Blastocystis hominis</name>
    <dbReference type="NCBI Taxonomy" id="12968"/>
    <lineage>
        <taxon>Eukaryota</taxon>
        <taxon>Sar</taxon>
        <taxon>Stramenopiles</taxon>
        <taxon>Bigyra</taxon>
        <taxon>Opalozoa</taxon>
        <taxon>Opalinata</taxon>
        <taxon>Blastocystidae</taxon>
        <taxon>Blastocystis</taxon>
    </lineage>
</organism>
<dbReference type="Proteomes" id="UP000008312">
    <property type="component" value="Unassembled WGS sequence"/>
</dbReference>